<accession>A0ABT0UC47</accession>
<dbReference type="SUPFAM" id="SSF58104">
    <property type="entry name" value="Methyl-accepting chemotaxis protein (MCP) signaling domain"/>
    <property type="match status" value="1"/>
</dbReference>
<reference evidence="3 4" key="1">
    <citation type="journal article" date="2022" name="Syst. Appl. Microbiol.">
        <title>Rhodopirellula aestuarii sp. nov., a novel member of the genus Rhodopirellula isolated from brackish sediments collected in the Tagus River estuary, Portugal.</title>
        <authorList>
            <person name="Vitorino I.R."/>
            <person name="Klimek D."/>
            <person name="Calusinska M."/>
            <person name="Lobo-da-Cunha A."/>
            <person name="Vasconcelos V."/>
            <person name="Lage O.M."/>
        </authorList>
    </citation>
    <scope>NUCLEOTIDE SEQUENCE [LARGE SCALE GENOMIC DNA]</scope>
    <source>
        <strain evidence="3 4">ICT_H3.1</strain>
    </source>
</reference>
<name>A0ABT0UC47_9BACT</name>
<keyword evidence="2" id="KW-0812">Transmembrane</keyword>
<feature type="coiled-coil region" evidence="1">
    <location>
        <begin position="166"/>
        <end position="228"/>
    </location>
</feature>
<evidence type="ECO:0000313" key="3">
    <source>
        <dbReference type="EMBL" id="MCM2374444.1"/>
    </source>
</evidence>
<dbReference type="Proteomes" id="UP001202961">
    <property type="component" value="Unassembled WGS sequence"/>
</dbReference>
<proteinExistence type="predicted"/>
<evidence type="ECO:0008006" key="5">
    <source>
        <dbReference type="Google" id="ProtNLM"/>
    </source>
</evidence>
<feature type="transmembrane region" description="Helical" evidence="2">
    <location>
        <begin position="20"/>
        <end position="48"/>
    </location>
</feature>
<dbReference type="EMBL" id="JAMQBK010000085">
    <property type="protein sequence ID" value="MCM2374444.1"/>
    <property type="molecule type" value="Genomic_DNA"/>
</dbReference>
<protein>
    <recommendedName>
        <fullName evidence="5">MotA/TolQ/ExbB proton channel domain-containing protein</fullName>
    </recommendedName>
</protein>
<keyword evidence="4" id="KW-1185">Reference proteome</keyword>
<keyword evidence="2" id="KW-1133">Transmembrane helix</keyword>
<gene>
    <name evidence="3" type="ORF">NB063_27815</name>
</gene>
<dbReference type="Gene3D" id="1.10.287.950">
    <property type="entry name" value="Methyl-accepting chemotaxis protein"/>
    <property type="match status" value="1"/>
</dbReference>
<evidence type="ECO:0000256" key="2">
    <source>
        <dbReference type="SAM" id="Phobius"/>
    </source>
</evidence>
<comment type="caution">
    <text evidence="3">The sequence shown here is derived from an EMBL/GenBank/DDBJ whole genome shotgun (WGS) entry which is preliminary data.</text>
</comment>
<sequence length="272" mass="29747">MRKQAPGLAHSWEGQLSLLVAILFLQLLAVWAPLLTLATIFPLAILGTSTQSSASNGTRASRFYLTCLLIAGTSLLGEMRELSQLLATSSEDEVTNPLTILAGVLPGLSLRVAVPFSAGLVGLIVFGQIDAETRDSEDARVSKSWLAEMQIFMQKSDAPKQVVDYLDKLAKRVKTVSNNYDKLARAANSSESAMKEVADVCHSLNSQMKSLYQELEKGQHEMANTRSEISGVAAELGQLQTQVDEMGVVLDQFAEIAEHQVMQYRPHQEQRV</sequence>
<keyword evidence="1" id="KW-0175">Coiled coil</keyword>
<dbReference type="RefSeq" id="WP_250932335.1">
    <property type="nucleotide sequence ID" value="NZ_JAMQBK010000085.1"/>
</dbReference>
<evidence type="ECO:0000256" key="1">
    <source>
        <dbReference type="SAM" id="Coils"/>
    </source>
</evidence>
<organism evidence="3 4">
    <name type="scientific">Aporhodopirellula aestuarii</name>
    <dbReference type="NCBI Taxonomy" id="2950107"/>
    <lineage>
        <taxon>Bacteria</taxon>
        <taxon>Pseudomonadati</taxon>
        <taxon>Planctomycetota</taxon>
        <taxon>Planctomycetia</taxon>
        <taxon>Pirellulales</taxon>
        <taxon>Pirellulaceae</taxon>
        <taxon>Aporhodopirellula</taxon>
    </lineage>
</organism>
<keyword evidence="2" id="KW-0472">Membrane</keyword>
<evidence type="ECO:0000313" key="4">
    <source>
        <dbReference type="Proteomes" id="UP001202961"/>
    </source>
</evidence>